<dbReference type="AlphaFoldDB" id="A0A381QE87"/>
<sequence length="268" mass="31303">MRFVRDPLFVFIVIGVLLFAVDSLRQPGSSDRNIVVSKNDIQRLHDQWLSQMGSEPTPAELEGLIDGHVREEMFVREARKLGLEHDDVIIRRRLAQKLQFVVEDRALFEPPSDTTLRSYFDRHQERYQVAERLTFSHVFFSPERRDSAAQDAINLLESIDDGNWRQLGDSFMLRRTYTQATPTEIRRDFGSRFMTSLSSLSIGTWQGPVVSGYGHHLVKLTQRYAARESTFDEAIDRVRNDFNLDRRTEANATELHAMRENYRIRIER</sequence>
<evidence type="ECO:0000259" key="1">
    <source>
        <dbReference type="Pfam" id="PF13145"/>
    </source>
</evidence>
<name>A0A381QE87_9ZZZZ</name>
<proteinExistence type="predicted"/>
<organism evidence="2">
    <name type="scientific">marine metagenome</name>
    <dbReference type="NCBI Taxonomy" id="408172"/>
    <lineage>
        <taxon>unclassified sequences</taxon>
        <taxon>metagenomes</taxon>
        <taxon>ecological metagenomes</taxon>
    </lineage>
</organism>
<protein>
    <recommendedName>
        <fullName evidence="1">PpiC domain-containing protein</fullName>
    </recommendedName>
</protein>
<feature type="domain" description="PpiC" evidence="1">
    <location>
        <begin position="111"/>
        <end position="234"/>
    </location>
</feature>
<dbReference type="Pfam" id="PF13145">
    <property type="entry name" value="Rotamase_2"/>
    <property type="match status" value="1"/>
</dbReference>
<dbReference type="GO" id="GO:0003755">
    <property type="term" value="F:peptidyl-prolyl cis-trans isomerase activity"/>
    <property type="evidence" value="ECO:0007669"/>
    <property type="project" value="InterPro"/>
</dbReference>
<evidence type="ECO:0000313" key="2">
    <source>
        <dbReference type="EMBL" id="SUZ76709.1"/>
    </source>
</evidence>
<accession>A0A381QE87</accession>
<gene>
    <name evidence="2" type="ORF">METZ01_LOCUS29563</name>
</gene>
<dbReference type="InterPro" id="IPR000297">
    <property type="entry name" value="PPIase_PpiC"/>
</dbReference>
<dbReference type="EMBL" id="UINC01001289">
    <property type="protein sequence ID" value="SUZ76709.1"/>
    <property type="molecule type" value="Genomic_DNA"/>
</dbReference>
<reference evidence="2" key="1">
    <citation type="submission" date="2018-05" db="EMBL/GenBank/DDBJ databases">
        <authorList>
            <person name="Lanie J.A."/>
            <person name="Ng W.-L."/>
            <person name="Kazmierczak K.M."/>
            <person name="Andrzejewski T.M."/>
            <person name="Davidsen T.M."/>
            <person name="Wayne K.J."/>
            <person name="Tettelin H."/>
            <person name="Glass J.I."/>
            <person name="Rusch D."/>
            <person name="Podicherti R."/>
            <person name="Tsui H.-C.T."/>
            <person name="Winkler M.E."/>
        </authorList>
    </citation>
    <scope>NUCLEOTIDE SEQUENCE</scope>
</reference>